<organism evidence="1 2">
    <name type="scientific">Xylaria curta</name>
    <dbReference type="NCBI Taxonomy" id="42375"/>
    <lineage>
        <taxon>Eukaryota</taxon>
        <taxon>Fungi</taxon>
        <taxon>Dikarya</taxon>
        <taxon>Ascomycota</taxon>
        <taxon>Pezizomycotina</taxon>
        <taxon>Sordariomycetes</taxon>
        <taxon>Xylariomycetidae</taxon>
        <taxon>Xylariales</taxon>
        <taxon>Xylariaceae</taxon>
        <taxon>Xylaria</taxon>
    </lineage>
</organism>
<evidence type="ECO:0000313" key="1">
    <source>
        <dbReference type="EMBL" id="KAJ2982352.1"/>
    </source>
</evidence>
<name>A0ACC1NTU7_9PEZI</name>
<proteinExistence type="predicted"/>
<gene>
    <name evidence="1" type="ORF">NUW58_g6457</name>
</gene>
<sequence length="299" mass="34413">MPLRPPAAALSSLRAPTKSFRAFYSWKTPRRRRKSPESKTTSALSMTEGAGSIPWGLVRSYQDDLVNRTKSIIGRNQDLMRLEGPVRKFLQNSRNRETLHVPLFKEKWLAVVSKATRQAKAYRIWFLEYQILEDLGLIIQSIVKNKPEGINWADLPRHLRRIVMGMQAIRSARHEAQMAGQRERLFAIATVLRNIEIEINGPEKEREAEEREAEEREAEEKEAEGREAEERENHFRFPSSRLRTVELNLLTAEVLSTELIVRKALLRGPLVEQKVLAVLRGLGRAPDYAALPFVDRDID</sequence>
<accession>A0ACC1NTU7</accession>
<dbReference type="Proteomes" id="UP001143856">
    <property type="component" value="Unassembled WGS sequence"/>
</dbReference>
<evidence type="ECO:0000313" key="2">
    <source>
        <dbReference type="Proteomes" id="UP001143856"/>
    </source>
</evidence>
<reference evidence="1" key="1">
    <citation type="submission" date="2022-10" db="EMBL/GenBank/DDBJ databases">
        <title>Genome Sequence of Xylaria curta.</title>
        <authorList>
            <person name="Buettner E."/>
        </authorList>
    </citation>
    <scope>NUCLEOTIDE SEQUENCE</scope>
    <source>
        <strain evidence="1">Babe10</strain>
    </source>
</reference>
<comment type="caution">
    <text evidence="1">The sequence shown here is derived from an EMBL/GenBank/DDBJ whole genome shotgun (WGS) entry which is preliminary data.</text>
</comment>
<dbReference type="EMBL" id="JAPDGR010001465">
    <property type="protein sequence ID" value="KAJ2982352.1"/>
    <property type="molecule type" value="Genomic_DNA"/>
</dbReference>
<protein>
    <submittedName>
        <fullName evidence="1">Uncharacterized protein</fullName>
    </submittedName>
</protein>
<keyword evidence="2" id="KW-1185">Reference proteome</keyword>